<dbReference type="Gene3D" id="2.40.128.280">
    <property type="match status" value="1"/>
</dbReference>
<dbReference type="InterPro" id="IPR024311">
    <property type="entry name" value="Lipocalin-like"/>
</dbReference>
<evidence type="ECO:0000313" key="4">
    <source>
        <dbReference type="Proteomes" id="UP000260862"/>
    </source>
</evidence>
<dbReference type="RefSeq" id="WP_117674073.1">
    <property type="nucleotide sequence ID" value="NZ_CABOGR010000047.1"/>
</dbReference>
<dbReference type="Proteomes" id="UP000260862">
    <property type="component" value="Unassembled WGS sequence"/>
</dbReference>
<sequence>MKRIFYIGLCMMVLAMICNDCKKEPINTEIEGHWQLLEFTTKADNEVHPCERIYYSIQLWVVEVAEKQGPQGLTPFRGRYQYDEASNSITMNDMSTYDLPENSRPAEVWELEPYGLNDVNTTFKVVETNGKYMTLESDYAILKFKKF</sequence>
<reference evidence="4 5" key="1">
    <citation type="submission" date="2018-08" db="EMBL/GenBank/DDBJ databases">
        <title>A genome reference for cultivated species of the human gut microbiota.</title>
        <authorList>
            <person name="Zou Y."/>
            <person name="Xue W."/>
            <person name="Luo G."/>
        </authorList>
    </citation>
    <scope>NUCLEOTIDE SEQUENCE [LARGE SCALE GENOMIC DNA]</scope>
    <source>
        <strain evidence="3 5">AF24-16AC</strain>
        <strain evidence="2 4">TF10-3AC</strain>
    </source>
</reference>
<evidence type="ECO:0000259" key="1">
    <source>
        <dbReference type="Pfam" id="PF16585"/>
    </source>
</evidence>
<name>A0A3E4MN37_9BACT</name>
<protein>
    <recommendedName>
        <fullName evidence="1">Lipocalin-like domain-containing protein</fullName>
    </recommendedName>
</protein>
<evidence type="ECO:0000313" key="2">
    <source>
        <dbReference type="EMBL" id="RGK51115.1"/>
    </source>
</evidence>
<accession>A0A3E4MN37</accession>
<evidence type="ECO:0000313" key="3">
    <source>
        <dbReference type="EMBL" id="RGS05346.1"/>
    </source>
</evidence>
<keyword evidence="4" id="KW-1185">Reference proteome</keyword>
<dbReference type="Pfam" id="PF16585">
    <property type="entry name" value="Lipocalin_8"/>
    <property type="match status" value="1"/>
</dbReference>
<feature type="domain" description="Lipocalin-like" evidence="1">
    <location>
        <begin position="17"/>
        <end position="147"/>
    </location>
</feature>
<dbReference type="AlphaFoldDB" id="A0A3E4MN37"/>
<evidence type="ECO:0000313" key="5">
    <source>
        <dbReference type="Proteomes" id="UP000285750"/>
    </source>
</evidence>
<dbReference type="Proteomes" id="UP000285750">
    <property type="component" value="Unassembled WGS sequence"/>
</dbReference>
<dbReference type="EMBL" id="QSQT01000047">
    <property type="protein sequence ID" value="RGK51115.1"/>
    <property type="molecule type" value="Genomic_DNA"/>
</dbReference>
<dbReference type="EMBL" id="QRUY01000028">
    <property type="protein sequence ID" value="RGS05346.1"/>
    <property type="molecule type" value="Genomic_DNA"/>
</dbReference>
<proteinExistence type="predicted"/>
<gene>
    <name evidence="3" type="ORF">DWY14_11865</name>
    <name evidence="2" type="ORF">DXD04_15630</name>
</gene>
<comment type="caution">
    <text evidence="2">The sequence shown here is derived from an EMBL/GenBank/DDBJ whole genome shotgun (WGS) entry which is preliminary data.</text>
</comment>
<organism evidence="2 4">
    <name type="scientific">Phocaeicola plebeius</name>
    <dbReference type="NCBI Taxonomy" id="310297"/>
    <lineage>
        <taxon>Bacteria</taxon>
        <taxon>Pseudomonadati</taxon>
        <taxon>Bacteroidota</taxon>
        <taxon>Bacteroidia</taxon>
        <taxon>Bacteroidales</taxon>
        <taxon>Bacteroidaceae</taxon>
        <taxon>Phocaeicola</taxon>
    </lineage>
</organism>